<dbReference type="Proteomes" id="UP000488506">
    <property type="component" value="Unassembled WGS sequence"/>
</dbReference>
<feature type="transmembrane region" description="Helical" evidence="1">
    <location>
        <begin position="67"/>
        <end position="92"/>
    </location>
</feature>
<feature type="transmembrane region" description="Helical" evidence="1">
    <location>
        <begin position="104"/>
        <end position="130"/>
    </location>
</feature>
<name>A0A833KZL4_UNCSA</name>
<evidence type="ECO:0000256" key="1">
    <source>
        <dbReference type="SAM" id="Phobius"/>
    </source>
</evidence>
<feature type="transmembrane region" description="Helical" evidence="1">
    <location>
        <begin position="137"/>
        <end position="154"/>
    </location>
</feature>
<dbReference type="AlphaFoldDB" id="A0A833KZL4"/>
<feature type="transmembrane region" description="Helical" evidence="1">
    <location>
        <begin position="37"/>
        <end position="60"/>
    </location>
</feature>
<dbReference type="EMBL" id="WPAF01000047">
    <property type="protein sequence ID" value="KAF0132682.1"/>
    <property type="molecule type" value="Genomic_DNA"/>
</dbReference>
<evidence type="ECO:0000313" key="3">
    <source>
        <dbReference type="Proteomes" id="UP000488506"/>
    </source>
</evidence>
<keyword evidence="1" id="KW-0812">Transmembrane</keyword>
<accession>A0A833KZL4</accession>
<gene>
    <name evidence="2" type="ORF">FD145_1594</name>
</gene>
<keyword evidence="1" id="KW-0472">Membrane</keyword>
<reference evidence="2 3" key="1">
    <citation type="submission" date="2019-12" db="EMBL/GenBank/DDBJ databases">
        <authorList>
            <person name="Wolfe R."/>
            <person name="Danczak R."/>
            <person name="Wilkins M."/>
        </authorList>
    </citation>
    <scope>NUCLEOTIDE SEQUENCE [LARGE SCALE GENOMIC DNA]</scope>
    <source>
        <strain evidence="2">X2_MaxBin.013</strain>
    </source>
</reference>
<comment type="caution">
    <text evidence="2">The sequence shown here is derived from an EMBL/GenBank/DDBJ whole genome shotgun (WGS) entry which is preliminary data.</text>
</comment>
<proteinExistence type="predicted"/>
<keyword evidence="1" id="KW-1133">Transmembrane helix</keyword>
<organism evidence="2 3">
    <name type="scientific">Candidatus Saganbacteria bacterium</name>
    <dbReference type="NCBI Taxonomy" id="2575572"/>
    <lineage>
        <taxon>Bacteria</taxon>
        <taxon>Bacillati</taxon>
        <taxon>Saganbacteria</taxon>
    </lineage>
</organism>
<sequence>MKSWKAKMIMAVPIYLPFLILILGSLIFDPLSRDKAFFFRGIGWAFFLLSIFYLAFLILLKFMHEKITAYYIAVFLFILFVFQAGVFFNAIYTAPNFSGLIQNIYLIPFAVLTIFFGIIIFLILLTLFFMGIDNKKLIWVFLGMIIFSHSIIFGKELYHRHIMGRFFGDYKDGGIVFNETFTINNRQYLFSLLDRKFKDITNANFEKKVNMTPQKRENNAFQEFIASEYAYDRDDLSKIFITNRKTGETILLASGENPVWVESIAKREEKQ</sequence>
<protein>
    <submittedName>
        <fullName evidence="2">Uncharacterized protein</fullName>
    </submittedName>
</protein>
<evidence type="ECO:0000313" key="2">
    <source>
        <dbReference type="EMBL" id="KAF0132682.1"/>
    </source>
</evidence>
<feature type="transmembrane region" description="Helical" evidence="1">
    <location>
        <begin position="12"/>
        <end position="31"/>
    </location>
</feature>